<evidence type="ECO:0000313" key="3">
    <source>
        <dbReference type="Proteomes" id="UP000224317"/>
    </source>
</evidence>
<dbReference type="AlphaFoldDB" id="A0A2G3E760"/>
<dbReference type="Proteomes" id="UP000225889">
    <property type="component" value="Unassembled WGS sequence"/>
</dbReference>
<evidence type="ECO:0000313" key="1">
    <source>
        <dbReference type="EMBL" id="PHU34784.1"/>
    </source>
</evidence>
<protein>
    <submittedName>
        <fullName evidence="2">Uncharacterized protein</fullName>
    </submittedName>
</protein>
<dbReference type="RefSeq" id="WP_090155751.1">
    <property type="nucleotide sequence ID" value="NZ_PDYF01000012.1"/>
</dbReference>
<sequence length="153" mass="17364">MDENMIINEDKQARTTLTEKVFEGSTPEQVMNSVSKYLKKNGVAHFLVIESSDNKKIPFNYKCALPMEFGNRNTLNNSFFFEYLQHKLLTEEMYKRAQENGLEKIDVESYITGVTSAGQVNYDASKMLAGLNDENIYSILASILSSTVQNRIA</sequence>
<reference evidence="2" key="1">
    <citation type="submission" date="2017-10" db="EMBL/GenBank/DDBJ databases">
        <title>Resolving the taxonomy of Roseburia spp., Eubacterium rectale and Agathobacter spp. through phylogenomic analysis.</title>
        <authorList>
            <person name="Sheridan P.O."/>
            <person name="Walker A.W."/>
            <person name="Duncan S.H."/>
            <person name="Scott K.P."/>
            <person name="Toole P.W.O."/>
            <person name="Luis P."/>
            <person name="Flint H.J."/>
        </authorList>
    </citation>
    <scope>NUCLEOTIDE SEQUENCE [LARGE SCALE GENOMIC DNA]</scope>
    <source>
        <strain evidence="2">JK10</strain>
        <strain evidence="1">JK626</strain>
    </source>
</reference>
<reference evidence="2" key="2">
    <citation type="submission" date="2017-10" db="EMBL/GenBank/DDBJ databases">
        <authorList>
            <person name="Banno H."/>
            <person name="Chua N.-H."/>
        </authorList>
    </citation>
    <scope>NUCLEOTIDE SEQUENCE [LARGE SCALE GENOMIC DNA]</scope>
    <source>
        <strain evidence="2">JK10</strain>
        <strain evidence="1">JK626</strain>
    </source>
</reference>
<accession>A0A2G3E760</accession>
<comment type="caution">
    <text evidence="2">The sequence shown here is derived from an EMBL/GenBank/DDBJ whole genome shotgun (WGS) entry which is preliminary data.</text>
</comment>
<gene>
    <name evidence="2" type="ORF">CSX00_12950</name>
    <name evidence="1" type="ORF">CSX01_08325</name>
</gene>
<organism evidence="2 3">
    <name type="scientific">Pseudobutyrivibrio ruminis</name>
    <dbReference type="NCBI Taxonomy" id="46206"/>
    <lineage>
        <taxon>Bacteria</taxon>
        <taxon>Bacillati</taxon>
        <taxon>Bacillota</taxon>
        <taxon>Clostridia</taxon>
        <taxon>Lachnospirales</taxon>
        <taxon>Lachnospiraceae</taxon>
        <taxon>Pseudobutyrivibrio</taxon>
    </lineage>
</organism>
<dbReference type="Proteomes" id="UP000224317">
    <property type="component" value="Unassembled WGS sequence"/>
</dbReference>
<name>A0A2G3E760_9FIRM</name>
<evidence type="ECO:0000313" key="2">
    <source>
        <dbReference type="EMBL" id="PHU38975.1"/>
    </source>
</evidence>
<proteinExistence type="predicted"/>
<keyword evidence="3" id="KW-1185">Reference proteome</keyword>
<dbReference type="EMBL" id="PDYF01000012">
    <property type="protein sequence ID" value="PHU34784.1"/>
    <property type="molecule type" value="Genomic_DNA"/>
</dbReference>
<dbReference type="EMBL" id="PDYH01000060">
    <property type="protein sequence ID" value="PHU38975.1"/>
    <property type="molecule type" value="Genomic_DNA"/>
</dbReference>